<accession>A0AAE9VMW4</accession>
<organism evidence="1 2">
    <name type="scientific">Denitrificimonas caeni</name>
    <dbReference type="NCBI Taxonomy" id="521720"/>
    <lineage>
        <taxon>Bacteria</taxon>
        <taxon>Pseudomonadati</taxon>
        <taxon>Pseudomonadota</taxon>
        <taxon>Gammaproteobacteria</taxon>
        <taxon>Pseudomonadales</taxon>
        <taxon>Pseudomonadaceae</taxon>
        <taxon>Denitrificimonas</taxon>
    </lineage>
</organism>
<proteinExistence type="predicted"/>
<name>A0AAE9VMW4_9GAMM</name>
<evidence type="ECO:0000313" key="2">
    <source>
        <dbReference type="Proteomes" id="UP001212189"/>
    </source>
</evidence>
<sequence>MTYLIDAWLDRPQPYLRIINRLTGNVCLQVQGEDLEDLREQGALDIHDLNSPEPSVIKEQIRQLFLLCYAQTARLSTTPDLAG</sequence>
<dbReference type="KEGG" id="dce:O6P33_12310"/>
<evidence type="ECO:0000313" key="1">
    <source>
        <dbReference type="EMBL" id="WBE25118.1"/>
    </source>
</evidence>
<keyword evidence="2" id="KW-1185">Reference proteome</keyword>
<dbReference type="AlphaFoldDB" id="A0AAE9VMW4"/>
<dbReference type="RefSeq" id="WP_269818063.1">
    <property type="nucleotide sequence ID" value="NZ_CP114976.1"/>
</dbReference>
<dbReference type="Proteomes" id="UP001212189">
    <property type="component" value="Chromosome"/>
</dbReference>
<dbReference type="EMBL" id="CP114976">
    <property type="protein sequence ID" value="WBE25118.1"/>
    <property type="molecule type" value="Genomic_DNA"/>
</dbReference>
<protein>
    <submittedName>
        <fullName evidence="1">Uncharacterized protein</fullName>
    </submittedName>
</protein>
<reference evidence="1 2" key="1">
    <citation type="submission" date="2022-12" db="EMBL/GenBank/DDBJ databases">
        <title>Coexistence and Characterization of a Novel Tigecycline Resistance gene tet(X) variant and blaNDM-1 in a Pseudomonas caeni Isolate of Chicken Origin.</title>
        <authorList>
            <person name="Lu X."/>
            <person name="Zhang L."/>
            <person name="Li R."/>
            <person name="Wang Z."/>
        </authorList>
    </citation>
    <scope>NUCLEOTIDE SEQUENCE [LARGE SCALE GENOMIC DNA]</scope>
    <source>
        <strain evidence="1 2">CE14</strain>
    </source>
</reference>
<gene>
    <name evidence="1" type="ORF">O6P33_12310</name>
</gene>